<dbReference type="Gene3D" id="2.130.10.10">
    <property type="entry name" value="YVTN repeat-like/Quinoprotein amine dehydrogenase"/>
    <property type="match status" value="1"/>
</dbReference>
<dbReference type="InterPro" id="IPR015943">
    <property type="entry name" value="WD40/YVTN_repeat-like_dom_sf"/>
</dbReference>
<keyword evidence="4" id="KW-1185">Reference proteome</keyword>
<gene>
    <name evidence="3" type="ORF">SAMN04489747_3547</name>
</gene>
<dbReference type="OrthoDB" id="9790815at2"/>
<evidence type="ECO:0000256" key="2">
    <source>
        <dbReference type="SAM" id="MobiDB-lite"/>
    </source>
</evidence>
<dbReference type="InterPro" id="IPR011048">
    <property type="entry name" value="Haem_d1_sf"/>
</dbReference>
<dbReference type="Pfam" id="PF10282">
    <property type="entry name" value="Lactonase"/>
    <property type="match status" value="1"/>
</dbReference>
<keyword evidence="3" id="KW-0413">Isomerase</keyword>
<dbReference type="GO" id="GO:0016853">
    <property type="term" value="F:isomerase activity"/>
    <property type="evidence" value="ECO:0007669"/>
    <property type="project" value="UniProtKB-KW"/>
</dbReference>
<accession>A0A1G7DDJ7</accession>
<dbReference type="InterPro" id="IPR050282">
    <property type="entry name" value="Cycloisomerase_2"/>
</dbReference>
<dbReference type="GO" id="GO:0017057">
    <property type="term" value="F:6-phosphogluconolactonase activity"/>
    <property type="evidence" value="ECO:0007669"/>
    <property type="project" value="TreeGrafter"/>
</dbReference>
<name>A0A1G7DDJ7_9ACTN</name>
<evidence type="ECO:0000313" key="4">
    <source>
        <dbReference type="Proteomes" id="UP000198546"/>
    </source>
</evidence>
<proteinExistence type="inferred from homology"/>
<dbReference type="RefSeq" id="WP_090595355.1">
    <property type="nucleotide sequence ID" value="NZ_LT629688.1"/>
</dbReference>
<protein>
    <submittedName>
        <fullName evidence="3">6-phosphogluconolactonase, cycloisomerase 2 family</fullName>
    </submittedName>
</protein>
<dbReference type="EMBL" id="LT629688">
    <property type="protein sequence ID" value="SDE48865.1"/>
    <property type="molecule type" value="Genomic_DNA"/>
</dbReference>
<evidence type="ECO:0000313" key="3">
    <source>
        <dbReference type="EMBL" id="SDE48865.1"/>
    </source>
</evidence>
<comment type="similarity">
    <text evidence="1">Belongs to the cycloisomerase 2 family.</text>
</comment>
<dbReference type="PANTHER" id="PTHR30344:SF1">
    <property type="entry name" value="6-PHOSPHOGLUCONOLACTONASE"/>
    <property type="match status" value="1"/>
</dbReference>
<evidence type="ECO:0000256" key="1">
    <source>
        <dbReference type="ARBA" id="ARBA00005564"/>
    </source>
</evidence>
<dbReference type="AlphaFoldDB" id="A0A1G7DDJ7"/>
<feature type="region of interest" description="Disordered" evidence="2">
    <location>
        <begin position="1"/>
        <end position="22"/>
    </location>
</feature>
<dbReference type="Proteomes" id="UP000198546">
    <property type="component" value="Chromosome i"/>
</dbReference>
<reference evidence="3 4" key="1">
    <citation type="submission" date="2016-10" db="EMBL/GenBank/DDBJ databases">
        <authorList>
            <person name="de Groot N.N."/>
        </authorList>
    </citation>
    <scope>NUCLEOTIDE SEQUENCE [LARGE SCALE GENOMIC DNA]</scope>
    <source>
        <strain evidence="3 4">MON 2.2</strain>
    </source>
</reference>
<dbReference type="InterPro" id="IPR019405">
    <property type="entry name" value="Lactonase_7-beta_prop"/>
</dbReference>
<sequence length="363" mass="38225">MPDSDASGPDAAETTPSLPVGSTLYVGGYSGEEAQRVGVEAYRLDAAEGTQVAVTELPAVPLHSPSYLVRHPDRPLLYAVSESDPTTVSALEITDDGELELLNTVVAEGSGGCHVALDETGRFVLVAHYGSGGVSTFAIAADGRLSEQLDSHAFSGSGADPERQDAAHAHQVVAHHGRLLVCDLGTDQVHQLRLDPEGHLSVAADPVVLPAGSGPRHLVVTDHHLVVACELSGRLWLARREGDQWVEADHVPATSADTSEAPCAPSALRLDGGQVVVGNRGPDTFAVFDLDTEEHRLVPVAEARTGGAVPRDLILSPTHLWVANQDSDTVVAHRRPAEGSTEWVLDFEIPTAKPTALVLTEEA</sequence>
<organism evidence="3 4">
    <name type="scientific">Auraticoccus monumenti</name>
    <dbReference type="NCBI Taxonomy" id="675864"/>
    <lineage>
        <taxon>Bacteria</taxon>
        <taxon>Bacillati</taxon>
        <taxon>Actinomycetota</taxon>
        <taxon>Actinomycetes</taxon>
        <taxon>Propionibacteriales</taxon>
        <taxon>Propionibacteriaceae</taxon>
        <taxon>Auraticoccus</taxon>
    </lineage>
</organism>
<dbReference type="SUPFAM" id="SSF51004">
    <property type="entry name" value="C-terminal (heme d1) domain of cytochrome cd1-nitrite reductase"/>
    <property type="match status" value="1"/>
</dbReference>
<dbReference type="PANTHER" id="PTHR30344">
    <property type="entry name" value="6-PHOSPHOGLUCONOLACTONASE-RELATED"/>
    <property type="match status" value="1"/>
</dbReference>
<dbReference type="STRING" id="675864.SAMN04489747_3547"/>